<proteinExistence type="predicted"/>
<dbReference type="VEuPathDB" id="FungiDB:FOIG_16793"/>
<dbReference type="AlphaFoldDB" id="X0JYI9"/>
<reference evidence="1" key="1">
    <citation type="submission" date="2011-11" db="EMBL/GenBank/DDBJ databases">
        <title>The Genome Sequence of Fusarium oxysporum II5.</title>
        <authorList>
            <consortium name="The Broad Institute Genome Sequencing Platform"/>
            <person name="Ma L.-J."/>
            <person name="Gale L.R."/>
            <person name="Schwartz D.C."/>
            <person name="Zhou S."/>
            <person name="Corby-Kistler H."/>
            <person name="Young S.K."/>
            <person name="Zeng Q."/>
            <person name="Gargeya S."/>
            <person name="Fitzgerald M."/>
            <person name="Haas B."/>
            <person name="Abouelleil A."/>
            <person name="Alvarado L."/>
            <person name="Arachchi H.M."/>
            <person name="Berlin A."/>
            <person name="Brown A."/>
            <person name="Chapman S.B."/>
            <person name="Chen Z."/>
            <person name="Dunbar C."/>
            <person name="Freedman E."/>
            <person name="Gearin G."/>
            <person name="Goldberg J."/>
            <person name="Griggs A."/>
            <person name="Gujja S."/>
            <person name="Heiman D."/>
            <person name="Howarth C."/>
            <person name="Larson L."/>
            <person name="Lui A."/>
            <person name="MacDonald P.J.P."/>
            <person name="Montmayeur A."/>
            <person name="Murphy C."/>
            <person name="Neiman D."/>
            <person name="Pearson M."/>
            <person name="Priest M."/>
            <person name="Roberts A."/>
            <person name="Saif S."/>
            <person name="Shea T."/>
            <person name="Shenoy N."/>
            <person name="Sisk P."/>
            <person name="Stolte C."/>
            <person name="Sykes S."/>
            <person name="Wortman J."/>
            <person name="Nusbaum C."/>
            <person name="Birren B."/>
        </authorList>
    </citation>
    <scope>NUCLEOTIDE SEQUENCE [LARGE SCALE GENOMIC DNA]</scope>
    <source>
        <strain evidence="1">54006</strain>
    </source>
</reference>
<gene>
    <name evidence="1" type="ORF">FOIG_16793</name>
</gene>
<dbReference type="EMBL" id="KK036218">
    <property type="protein sequence ID" value="EXL89924.1"/>
    <property type="molecule type" value="Genomic_DNA"/>
</dbReference>
<protein>
    <submittedName>
        <fullName evidence="1">Uncharacterized protein</fullName>
    </submittedName>
</protein>
<dbReference type="RefSeq" id="XP_031052014.1">
    <property type="nucleotide sequence ID" value="XM_031218271.1"/>
</dbReference>
<dbReference type="GeneID" id="42041968"/>
<dbReference type="Proteomes" id="UP000030685">
    <property type="component" value="Unassembled WGS sequence"/>
</dbReference>
<reference evidence="1" key="2">
    <citation type="submission" date="2014-03" db="EMBL/GenBank/DDBJ databases">
        <title>The Genome Annotation of Fusarium oxysporum II5.</title>
        <authorList>
            <consortium name="The Broad Institute Genomics Platform"/>
            <person name="Ma L.-J."/>
            <person name="Corby-Kistler H."/>
            <person name="Broz K."/>
            <person name="Gale L.R."/>
            <person name="Jonkers W."/>
            <person name="O'Donnell K."/>
            <person name="Ploetz R."/>
            <person name="Steinberg C."/>
            <person name="Schwartz D.C."/>
            <person name="VanEtten H."/>
            <person name="Zhou S."/>
            <person name="Young S.K."/>
            <person name="Zeng Q."/>
            <person name="Gargeya S."/>
            <person name="Fitzgerald M."/>
            <person name="Abouelleil A."/>
            <person name="Alvarado L."/>
            <person name="Chapman S.B."/>
            <person name="Gainer-Dewar J."/>
            <person name="Goldberg J."/>
            <person name="Griggs A."/>
            <person name="Gujja S."/>
            <person name="Hansen M."/>
            <person name="Howarth C."/>
            <person name="Imamovic A."/>
            <person name="Ireland A."/>
            <person name="Larimer J."/>
            <person name="McCowan C."/>
            <person name="Murphy C."/>
            <person name="Pearson M."/>
            <person name="Poon T.W."/>
            <person name="Priest M."/>
            <person name="Roberts A."/>
            <person name="Saif S."/>
            <person name="Shea T."/>
            <person name="Sykes S."/>
            <person name="Wortman J."/>
            <person name="Nusbaum C."/>
            <person name="Birren B."/>
        </authorList>
    </citation>
    <scope>NUCLEOTIDE SEQUENCE</scope>
    <source>
        <strain evidence="1">54006</strain>
    </source>
</reference>
<accession>X0JYI9</accession>
<dbReference type="HOGENOM" id="CLU_3320090_0_0_1"/>
<sequence length="39" mass="4737">MTLKYKHLVLSRKVLVLVFLTPANTLRTCWKCNHPRRWI</sequence>
<evidence type="ECO:0000313" key="1">
    <source>
        <dbReference type="EMBL" id="EXL89924.1"/>
    </source>
</evidence>
<organism evidence="1">
    <name type="scientific">Fusarium odoratissimum (strain NRRL 54006)</name>
    <dbReference type="NCBI Taxonomy" id="1089451"/>
    <lineage>
        <taxon>Eukaryota</taxon>
        <taxon>Fungi</taxon>
        <taxon>Dikarya</taxon>
        <taxon>Ascomycota</taxon>
        <taxon>Pezizomycotina</taxon>
        <taxon>Sordariomycetes</taxon>
        <taxon>Hypocreomycetidae</taxon>
        <taxon>Hypocreales</taxon>
        <taxon>Nectriaceae</taxon>
        <taxon>Fusarium</taxon>
        <taxon>Fusarium oxysporum species complex</taxon>
        <taxon>Fusarium oxysporum f. sp. cubense (strain race 4)</taxon>
    </lineage>
</organism>
<name>X0JYI9_FUSO5</name>